<protein>
    <recommendedName>
        <fullName evidence="3">N-acetylglucosamine-induced protein 1</fullName>
    </recommendedName>
</protein>
<dbReference type="InterPro" id="IPR022036">
    <property type="entry name" value="DUF3605"/>
</dbReference>
<dbReference type="EMBL" id="MU007031">
    <property type="protein sequence ID" value="KAF2431553.1"/>
    <property type="molecule type" value="Genomic_DNA"/>
</dbReference>
<dbReference type="OrthoDB" id="498286at2759"/>
<dbReference type="GO" id="GO:0006044">
    <property type="term" value="P:N-acetylglucosamine metabolic process"/>
    <property type="evidence" value="ECO:0007669"/>
    <property type="project" value="TreeGrafter"/>
</dbReference>
<dbReference type="Pfam" id="PF12239">
    <property type="entry name" value="DUF3605"/>
    <property type="match status" value="1"/>
</dbReference>
<evidence type="ECO:0008006" key="3">
    <source>
        <dbReference type="Google" id="ProtNLM"/>
    </source>
</evidence>
<name>A0A9P4NUF4_9PEZI</name>
<proteinExistence type="predicted"/>
<evidence type="ECO:0000313" key="1">
    <source>
        <dbReference type="EMBL" id="KAF2431553.1"/>
    </source>
</evidence>
<gene>
    <name evidence="1" type="ORF">EJ08DRAFT_180166</name>
</gene>
<keyword evidence="2" id="KW-1185">Reference proteome</keyword>
<dbReference type="GO" id="GO:0005737">
    <property type="term" value="C:cytoplasm"/>
    <property type="evidence" value="ECO:0007669"/>
    <property type="project" value="TreeGrafter"/>
</dbReference>
<dbReference type="PANTHER" id="PTHR35020:SF2">
    <property type="entry name" value="N-ACETYLGLUCOSAMINE-INDUCED PROTEIN 1"/>
    <property type="match status" value="1"/>
</dbReference>
<accession>A0A9P4NUF4</accession>
<dbReference type="PANTHER" id="PTHR35020">
    <property type="entry name" value="N-ACETYLGLUCOSAMINE-INDUCED PROTEIN 1"/>
    <property type="match status" value="1"/>
</dbReference>
<reference evidence="1" key="1">
    <citation type="journal article" date="2020" name="Stud. Mycol.">
        <title>101 Dothideomycetes genomes: a test case for predicting lifestyles and emergence of pathogens.</title>
        <authorList>
            <person name="Haridas S."/>
            <person name="Albert R."/>
            <person name="Binder M."/>
            <person name="Bloem J."/>
            <person name="Labutti K."/>
            <person name="Salamov A."/>
            <person name="Andreopoulos B."/>
            <person name="Baker S."/>
            <person name="Barry K."/>
            <person name="Bills G."/>
            <person name="Bluhm B."/>
            <person name="Cannon C."/>
            <person name="Castanera R."/>
            <person name="Culley D."/>
            <person name="Daum C."/>
            <person name="Ezra D."/>
            <person name="Gonzalez J."/>
            <person name="Henrissat B."/>
            <person name="Kuo A."/>
            <person name="Liang C."/>
            <person name="Lipzen A."/>
            <person name="Lutzoni F."/>
            <person name="Magnuson J."/>
            <person name="Mondo S."/>
            <person name="Nolan M."/>
            <person name="Ohm R."/>
            <person name="Pangilinan J."/>
            <person name="Park H.-J."/>
            <person name="Ramirez L."/>
            <person name="Alfaro M."/>
            <person name="Sun H."/>
            <person name="Tritt A."/>
            <person name="Yoshinaga Y."/>
            <person name="Zwiers L.-H."/>
            <person name="Turgeon B."/>
            <person name="Goodwin S."/>
            <person name="Spatafora J."/>
            <person name="Crous P."/>
            <person name="Grigoriev I."/>
        </authorList>
    </citation>
    <scope>NUCLEOTIDE SEQUENCE</scope>
    <source>
        <strain evidence="1">CBS 130266</strain>
    </source>
</reference>
<evidence type="ECO:0000313" key="2">
    <source>
        <dbReference type="Proteomes" id="UP000800235"/>
    </source>
</evidence>
<comment type="caution">
    <text evidence="1">The sequence shown here is derived from an EMBL/GenBank/DDBJ whole genome shotgun (WGS) entry which is preliminary data.</text>
</comment>
<organism evidence="1 2">
    <name type="scientific">Tothia fuscella</name>
    <dbReference type="NCBI Taxonomy" id="1048955"/>
    <lineage>
        <taxon>Eukaryota</taxon>
        <taxon>Fungi</taxon>
        <taxon>Dikarya</taxon>
        <taxon>Ascomycota</taxon>
        <taxon>Pezizomycotina</taxon>
        <taxon>Dothideomycetes</taxon>
        <taxon>Pleosporomycetidae</taxon>
        <taxon>Venturiales</taxon>
        <taxon>Cylindrosympodiaceae</taxon>
        <taxon>Tothia</taxon>
    </lineage>
</organism>
<sequence>MEDKYAIPGYPAFNLTERDREILSQTDEEYHLQTWDDLKEIIGNNDLQLLTRLPSQLKKYLAWTTKTKEEYGDMTTFLLQKRLYWEPKPSTDPAAPPTFPYKNPVPFANRSDYRILVNDWPYGLSPGIKHICVWLKVRLPLVESGDLSDNGREMVERFVDDTFVKGLGVEGQDRVQWFKNWAGLQSVQGIEHIHVLLRDVDEDKLAGVVETLGEPLVKDVN</sequence>
<dbReference type="AlphaFoldDB" id="A0A9P4NUF4"/>
<dbReference type="Proteomes" id="UP000800235">
    <property type="component" value="Unassembled WGS sequence"/>
</dbReference>